<name>A0A0V0RGJ2_9BILA</name>
<sequence>MRTSMVNVRSSHWSATGRLDKWGHSLSFTGACRIFPQILGRTSACIGYRILGWDGSTAPRWNATRRIRRSVPPSLSTVTKRITSCGPCVGHILPNEGALGAWVEEAFYEHALTILAKGTRTHALEADLLSATVCGQHAAPRPGCLGCLVSGRRLRTVQKLVVTTPTSRHCALPPYFTSLRPMATLQTTETQLVPCCHA</sequence>
<organism evidence="1 2">
    <name type="scientific">Trichinella nelsoni</name>
    <dbReference type="NCBI Taxonomy" id="6336"/>
    <lineage>
        <taxon>Eukaryota</taxon>
        <taxon>Metazoa</taxon>
        <taxon>Ecdysozoa</taxon>
        <taxon>Nematoda</taxon>
        <taxon>Enoplea</taxon>
        <taxon>Dorylaimia</taxon>
        <taxon>Trichinellida</taxon>
        <taxon>Trichinellidae</taxon>
        <taxon>Trichinella</taxon>
    </lineage>
</organism>
<accession>A0A0V0RGJ2</accession>
<comment type="caution">
    <text evidence="1">The sequence shown here is derived from an EMBL/GenBank/DDBJ whole genome shotgun (WGS) entry which is preliminary data.</text>
</comment>
<gene>
    <name evidence="1" type="ORF">T07_6149</name>
</gene>
<dbReference type="PROSITE" id="PS51257">
    <property type="entry name" value="PROKAR_LIPOPROTEIN"/>
    <property type="match status" value="1"/>
</dbReference>
<dbReference type="AlphaFoldDB" id="A0A0V0RGJ2"/>
<evidence type="ECO:0000313" key="2">
    <source>
        <dbReference type="Proteomes" id="UP000054630"/>
    </source>
</evidence>
<dbReference type="OrthoDB" id="10299658at2759"/>
<dbReference type="Proteomes" id="UP000054630">
    <property type="component" value="Unassembled WGS sequence"/>
</dbReference>
<evidence type="ECO:0000313" key="1">
    <source>
        <dbReference type="EMBL" id="KRX13570.1"/>
    </source>
</evidence>
<dbReference type="EMBL" id="JYDL01000193">
    <property type="protein sequence ID" value="KRX13570.1"/>
    <property type="molecule type" value="Genomic_DNA"/>
</dbReference>
<reference evidence="1 2" key="1">
    <citation type="submission" date="2015-01" db="EMBL/GenBank/DDBJ databases">
        <title>Evolution of Trichinella species and genotypes.</title>
        <authorList>
            <person name="Korhonen P.K."/>
            <person name="Edoardo P."/>
            <person name="Giuseppe L.R."/>
            <person name="Gasser R.B."/>
        </authorList>
    </citation>
    <scope>NUCLEOTIDE SEQUENCE [LARGE SCALE GENOMIC DNA]</scope>
    <source>
        <strain evidence="1">ISS37</strain>
    </source>
</reference>
<proteinExistence type="predicted"/>
<protein>
    <submittedName>
        <fullName evidence="1">Uncharacterized protein</fullName>
    </submittedName>
</protein>
<keyword evidence="2" id="KW-1185">Reference proteome</keyword>